<comment type="function">
    <text evidence="1">Catalyzes the hydrolysis of the N-glycosidic bond of AMP to form adenine and ribose 5-phosphate. Involved in regulation of AMP concentrations.</text>
</comment>
<dbReference type="NCBIfam" id="TIGR01717">
    <property type="entry name" value="AMP-nucleosdse"/>
    <property type="match status" value="1"/>
</dbReference>
<dbReference type="InterPro" id="IPR011271">
    <property type="entry name" value="AMP_nucleosidase"/>
</dbReference>
<dbReference type="RefSeq" id="WP_115938032.1">
    <property type="nucleotide sequence ID" value="NZ_QRDW01000010.1"/>
</dbReference>
<dbReference type="Gene3D" id="3.30.1730.10">
    <property type="entry name" value="AMP nucleoside phosphorylase, N-terminal domain"/>
    <property type="match status" value="1"/>
</dbReference>
<organism evidence="4 5">
    <name type="scientific">Aestuariispira insulae</name>
    <dbReference type="NCBI Taxonomy" id="1461337"/>
    <lineage>
        <taxon>Bacteria</taxon>
        <taxon>Pseudomonadati</taxon>
        <taxon>Pseudomonadota</taxon>
        <taxon>Alphaproteobacteria</taxon>
        <taxon>Rhodospirillales</taxon>
        <taxon>Kiloniellaceae</taxon>
        <taxon>Aestuariispira</taxon>
    </lineage>
</organism>
<dbReference type="GO" id="GO:0009116">
    <property type="term" value="P:nucleoside metabolic process"/>
    <property type="evidence" value="ECO:0007669"/>
    <property type="project" value="InterPro"/>
</dbReference>
<dbReference type="GO" id="GO:0005829">
    <property type="term" value="C:cytosol"/>
    <property type="evidence" value="ECO:0007669"/>
    <property type="project" value="TreeGrafter"/>
</dbReference>
<dbReference type="EC" id="3.2.2.4" evidence="1"/>
<name>A0A3D9H9F4_9PROT</name>
<protein>
    <recommendedName>
        <fullName evidence="1">AMP nucleosidase</fullName>
        <ecNumber evidence="1">3.2.2.4</ecNumber>
    </recommendedName>
</protein>
<comment type="caution">
    <text evidence="4">The sequence shown here is derived from an EMBL/GenBank/DDBJ whole genome shotgun (WGS) entry which is preliminary data.</text>
</comment>
<sequence length="491" mass="55314">MPGTGHGNARNLTEFTDPDSAFAEIKRLYETEVEKIHRAFDEFSKGNREIEPVEAYYPYLGLRVDNPHPAHDLNMSYGTLSFPGHYGATLTQPDMFTGYLKKQIALLMKSHGTSVVIGISDRPIPLPFVIEHATADVTSDDVKDLQRIFTMPDLADIDDSIANGTFEPKPGYPFPLSLFSAVRVDLSCMRLAHYTATHASHFQRFVLFTNYQRYVDEFIKYSRDQVENGDEYEAFVEPGDVITPNPRYSDEKPSGRPLDHLPQMPAYHLKRSDRDGITLVNIGVGPSNAKTITDHIAVLRPHCWLMIGHCGGLRRTQSLGDYVLAHAYMREDHVLDDDLPTWVPVPPIAEVQVALQQAVASVTGLTGPDLKISMRTGTVATTDNRNWELQYSELSKRFSQSRAVAVDMESATIAANGFRFRVPYGTLLCVSDKPMHGEIKLRGMANAFYKERISQHLDISIEAIRMLREQEQGVDRLHSRKLRSFSEPAFR</sequence>
<dbReference type="GO" id="GO:0008714">
    <property type="term" value="F:AMP nucleosidase activity"/>
    <property type="evidence" value="ECO:0007669"/>
    <property type="project" value="UniProtKB-UniRule"/>
</dbReference>
<dbReference type="Pfam" id="PF10423">
    <property type="entry name" value="AMNp_N"/>
    <property type="match status" value="1"/>
</dbReference>
<dbReference type="Proteomes" id="UP000256845">
    <property type="component" value="Unassembled WGS sequence"/>
</dbReference>
<dbReference type="SUPFAM" id="SSF53167">
    <property type="entry name" value="Purine and uridine phosphorylases"/>
    <property type="match status" value="1"/>
</dbReference>
<keyword evidence="1" id="KW-0378">Hydrolase</keyword>
<evidence type="ECO:0000259" key="2">
    <source>
        <dbReference type="Pfam" id="PF01048"/>
    </source>
</evidence>
<proteinExistence type="inferred from homology"/>
<dbReference type="CDD" id="cd17762">
    <property type="entry name" value="AMN"/>
    <property type="match status" value="1"/>
</dbReference>
<dbReference type="PANTHER" id="PTHR43691">
    <property type="entry name" value="URIDINE PHOSPHORYLASE"/>
    <property type="match status" value="1"/>
</dbReference>
<dbReference type="InterPro" id="IPR018953">
    <property type="entry name" value="AMP_nucleoside_Pase_N"/>
</dbReference>
<dbReference type="EMBL" id="QRDW01000010">
    <property type="protein sequence ID" value="RED46109.1"/>
    <property type="molecule type" value="Genomic_DNA"/>
</dbReference>
<evidence type="ECO:0000259" key="3">
    <source>
        <dbReference type="Pfam" id="PF10423"/>
    </source>
</evidence>
<dbReference type="Pfam" id="PF01048">
    <property type="entry name" value="PNP_UDP_1"/>
    <property type="match status" value="1"/>
</dbReference>
<evidence type="ECO:0000256" key="1">
    <source>
        <dbReference type="HAMAP-Rule" id="MF_01932"/>
    </source>
</evidence>
<dbReference type="InterPro" id="IPR000845">
    <property type="entry name" value="Nucleoside_phosphorylase_d"/>
</dbReference>
<feature type="domain" description="Nucleoside phosphorylase" evidence="2">
    <location>
        <begin position="273"/>
        <end position="436"/>
    </location>
</feature>
<evidence type="ECO:0000313" key="4">
    <source>
        <dbReference type="EMBL" id="RED46109.1"/>
    </source>
</evidence>
<dbReference type="HAMAP" id="MF_01932">
    <property type="entry name" value="AMP_nucleosidase"/>
    <property type="match status" value="1"/>
</dbReference>
<feature type="domain" description="AMP nucleoside phosphorylase N-terminal" evidence="3">
    <location>
        <begin position="21"/>
        <end position="172"/>
    </location>
</feature>
<gene>
    <name evidence="1" type="primary">amn</name>
    <name evidence="4" type="ORF">DFP90_11017</name>
</gene>
<comment type="catalytic activity">
    <reaction evidence="1">
        <text>AMP + H2O = D-ribose 5-phosphate + adenine</text>
        <dbReference type="Rhea" id="RHEA:20129"/>
        <dbReference type="ChEBI" id="CHEBI:15377"/>
        <dbReference type="ChEBI" id="CHEBI:16708"/>
        <dbReference type="ChEBI" id="CHEBI:78346"/>
        <dbReference type="ChEBI" id="CHEBI:456215"/>
        <dbReference type="EC" id="3.2.2.4"/>
    </reaction>
</comment>
<keyword evidence="5" id="KW-1185">Reference proteome</keyword>
<dbReference type="PANTHER" id="PTHR43691:SF6">
    <property type="entry name" value="AMP NUCLEOSIDASE"/>
    <property type="match status" value="1"/>
</dbReference>
<dbReference type="OrthoDB" id="7945729at2"/>
<dbReference type="AlphaFoldDB" id="A0A3D9H9F4"/>
<dbReference type="InterPro" id="IPR037109">
    <property type="entry name" value="AMP_N_sf"/>
</dbReference>
<reference evidence="4 5" key="1">
    <citation type="submission" date="2018-07" db="EMBL/GenBank/DDBJ databases">
        <title>Genomic Encyclopedia of Type Strains, Phase III (KMG-III): the genomes of soil and plant-associated and newly described type strains.</title>
        <authorList>
            <person name="Whitman W."/>
        </authorList>
    </citation>
    <scope>NUCLEOTIDE SEQUENCE [LARGE SCALE GENOMIC DNA]</scope>
    <source>
        <strain evidence="4 5">CECT 8488</strain>
    </source>
</reference>
<evidence type="ECO:0000313" key="5">
    <source>
        <dbReference type="Proteomes" id="UP000256845"/>
    </source>
</evidence>
<dbReference type="InterPro" id="IPR047039">
    <property type="entry name" value="AMN_phosphorylase"/>
</dbReference>
<dbReference type="GO" id="GO:0044209">
    <property type="term" value="P:AMP salvage"/>
    <property type="evidence" value="ECO:0007669"/>
    <property type="project" value="InterPro"/>
</dbReference>
<dbReference type="NCBIfam" id="NF006142">
    <property type="entry name" value="PRK08292.1"/>
    <property type="match status" value="1"/>
</dbReference>
<accession>A0A3D9H9F4</accession>
<comment type="similarity">
    <text evidence="1">Belongs to the AMP nucleosidase family.</text>
</comment>
<dbReference type="InterPro" id="IPR035994">
    <property type="entry name" value="Nucleoside_phosphorylase_sf"/>
</dbReference>
<dbReference type="Gene3D" id="3.40.50.1580">
    <property type="entry name" value="Nucleoside phosphorylase domain"/>
    <property type="match status" value="1"/>
</dbReference>